<dbReference type="AlphaFoldDB" id="A0A2K1XQG1"/>
<name>A0A2K1XQG1_POPTR</name>
<accession>A0A2K1XQG1</accession>
<sequence length="70" mass="7704">MMISCIVICSFVLASEDLLKGTVNFAKISGEQIEVNKRNKIDAAISPAIELFREEKGAMLKVSSLTELMK</sequence>
<evidence type="ECO:0000313" key="2">
    <source>
        <dbReference type="Proteomes" id="UP000006729"/>
    </source>
</evidence>
<gene>
    <name evidence="1" type="ORF">POPTR_014G045800</name>
</gene>
<dbReference type="EMBL" id="CM009303">
    <property type="protein sequence ID" value="PNT03018.1"/>
    <property type="molecule type" value="Genomic_DNA"/>
</dbReference>
<dbReference type="InParanoid" id="A0A2K1XQG1"/>
<reference evidence="1 2" key="1">
    <citation type="journal article" date="2006" name="Science">
        <title>The genome of black cottonwood, Populus trichocarpa (Torr. &amp; Gray).</title>
        <authorList>
            <person name="Tuskan G.A."/>
            <person name="Difazio S."/>
            <person name="Jansson S."/>
            <person name="Bohlmann J."/>
            <person name="Grigoriev I."/>
            <person name="Hellsten U."/>
            <person name="Putnam N."/>
            <person name="Ralph S."/>
            <person name="Rombauts S."/>
            <person name="Salamov A."/>
            <person name="Schein J."/>
            <person name="Sterck L."/>
            <person name="Aerts A."/>
            <person name="Bhalerao R.R."/>
            <person name="Bhalerao R.P."/>
            <person name="Blaudez D."/>
            <person name="Boerjan W."/>
            <person name="Brun A."/>
            <person name="Brunner A."/>
            <person name="Busov V."/>
            <person name="Campbell M."/>
            <person name="Carlson J."/>
            <person name="Chalot M."/>
            <person name="Chapman J."/>
            <person name="Chen G.L."/>
            <person name="Cooper D."/>
            <person name="Coutinho P.M."/>
            <person name="Couturier J."/>
            <person name="Covert S."/>
            <person name="Cronk Q."/>
            <person name="Cunningham R."/>
            <person name="Davis J."/>
            <person name="Degroeve S."/>
            <person name="Dejardin A."/>
            <person name="Depamphilis C."/>
            <person name="Detter J."/>
            <person name="Dirks B."/>
            <person name="Dubchak I."/>
            <person name="Duplessis S."/>
            <person name="Ehlting J."/>
            <person name="Ellis B."/>
            <person name="Gendler K."/>
            <person name="Goodstein D."/>
            <person name="Gribskov M."/>
            <person name="Grimwood J."/>
            <person name="Groover A."/>
            <person name="Gunter L."/>
            <person name="Hamberger B."/>
            <person name="Heinze B."/>
            <person name="Helariutta Y."/>
            <person name="Henrissat B."/>
            <person name="Holligan D."/>
            <person name="Holt R."/>
            <person name="Huang W."/>
            <person name="Islam-Faridi N."/>
            <person name="Jones S."/>
            <person name="Jones-Rhoades M."/>
            <person name="Jorgensen R."/>
            <person name="Joshi C."/>
            <person name="Kangasjarvi J."/>
            <person name="Karlsson J."/>
            <person name="Kelleher C."/>
            <person name="Kirkpatrick R."/>
            <person name="Kirst M."/>
            <person name="Kohler A."/>
            <person name="Kalluri U."/>
            <person name="Larimer F."/>
            <person name="Leebens-Mack J."/>
            <person name="Leple J.C."/>
            <person name="Locascio P."/>
            <person name="Lou Y."/>
            <person name="Lucas S."/>
            <person name="Martin F."/>
            <person name="Montanini B."/>
            <person name="Napoli C."/>
            <person name="Nelson D.R."/>
            <person name="Nelson C."/>
            <person name="Nieminen K."/>
            <person name="Nilsson O."/>
            <person name="Pereda V."/>
            <person name="Peter G."/>
            <person name="Philippe R."/>
            <person name="Pilate G."/>
            <person name="Poliakov A."/>
            <person name="Razumovskaya J."/>
            <person name="Richardson P."/>
            <person name="Rinaldi C."/>
            <person name="Ritland K."/>
            <person name="Rouze P."/>
            <person name="Ryaboy D."/>
            <person name="Schmutz J."/>
            <person name="Schrader J."/>
            <person name="Segerman B."/>
            <person name="Shin H."/>
            <person name="Siddiqui A."/>
            <person name="Sterky F."/>
            <person name="Terry A."/>
            <person name="Tsai C.J."/>
            <person name="Uberbacher E."/>
            <person name="Unneberg P."/>
            <person name="Vahala J."/>
            <person name="Wall K."/>
            <person name="Wessler S."/>
            <person name="Yang G."/>
            <person name="Yin T."/>
            <person name="Douglas C."/>
            <person name="Marra M."/>
            <person name="Sandberg G."/>
            <person name="Van de Peer Y."/>
            <person name="Rokhsar D."/>
        </authorList>
    </citation>
    <scope>NUCLEOTIDE SEQUENCE [LARGE SCALE GENOMIC DNA]</scope>
    <source>
        <strain evidence="2">cv. Nisqually</strain>
    </source>
</reference>
<evidence type="ECO:0000313" key="1">
    <source>
        <dbReference type="EMBL" id="PNT03018.1"/>
    </source>
</evidence>
<keyword evidence="2" id="KW-1185">Reference proteome</keyword>
<dbReference type="Proteomes" id="UP000006729">
    <property type="component" value="Chromosome 14"/>
</dbReference>
<protein>
    <submittedName>
        <fullName evidence="1">Uncharacterized protein</fullName>
    </submittedName>
</protein>
<organism evidence="1 2">
    <name type="scientific">Populus trichocarpa</name>
    <name type="common">Western balsam poplar</name>
    <name type="synonym">Populus balsamifera subsp. trichocarpa</name>
    <dbReference type="NCBI Taxonomy" id="3694"/>
    <lineage>
        <taxon>Eukaryota</taxon>
        <taxon>Viridiplantae</taxon>
        <taxon>Streptophyta</taxon>
        <taxon>Embryophyta</taxon>
        <taxon>Tracheophyta</taxon>
        <taxon>Spermatophyta</taxon>
        <taxon>Magnoliopsida</taxon>
        <taxon>eudicotyledons</taxon>
        <taxon>Gunneridae</taxon>
        <taxon>Pentapetalae</taxon>
        <taxon>rosids</taxon>
        <taxon>fabids</taxon>
        <taxon>Malpighiales</taxon>
        <taxon>Salicaceae</taxon>
        <taxon>Saliceae</taxon>
        <taxon>Populus</taxon>
    </lineage>
</organism>
<proteinExistence type="predicted"/>